<evidence type="ECO:0000313" key="1">
    <source>
        <dbReference type="EMBL" id="GGZ20934.1"/>
    </source>
</evidence>
<reference evidence="1" key="1">
    <citation type="journal article" date="2014" name="Int. J. Syst. Evol. Microbiol.">
        <title>Complete genome sequence of Corynebacterium casei LMG S-19264T (=DSM 44701T), isolated from a smear-ripened cheese.</title>
        <authorList>
            <consortium name="US DOE Joint Genome Institute (JGI-PGF)"/>
            <person name="Walter F."/>
            <person name="Albersmeier A."/>
            <person name="Kalinowski J."/>
            <person name="Ruckert C."/>
        </authorList>
    </citation>
    <scope>NUCLEOTIDE SEQUENCE</scope>
    <source>
        <strain evidence="1">JCM 4815</strain>
    </source>
</reference>
<comment type="caution">
    <text evidence="1">The sequence shown here is derived from an EMBL/GenBank/DDBJ whole genome shotgun (WGS) entry which is preliminary data.</text>
</comment>
<dbReference type="EMBL" id="BMVW01000009">
    <property type="protein sequence ID" value="GGZ20934.1"/>
    <property type="molecule type" value="Genomic_DNA"/>
</dbReference>
<organism evidence="1 2">
    <name type="scientific">Streptomyces poonensis</name>
    <dbReference type="NCBI Taxonomy" id="68255"/>
    <lineage>
        <taxon>Bacteria</taxon>
        <taxon>Bacillati</taxon>
        <taxon>Actinomycetota</taxon>
        <taxon>Actinomycetes</taxon>
        <taxon>Kitasatosporales</taxon>
        <taxon>Streptomycetaceae</taxon>
        <taxon>Streptomyces</taxon>
    </lineage>
</organism>
<protein>
    <submittedName>
        <fullName evidence="1">Uncharacterized protein</fullName>
    </submittedName>
</protein>
<proteinExistence type="predicted"/>
<evidence type="ECO:0000313" key="2">
    <source>
        <dbReference type="Proteomes" id="UP000622166"/>
    </source>
</evidence>
<name>A0A918PSA5_9ACTN</name>
<keyword evidence="2" id="KW-1185">Reference proteome</keyword>
<dbReference type="Proteomes" id="UP000622166">
    <property type="component" value="Unassembled WGS sequence"/>
</dbReference>
<reference evidence="1" key="2">
    <citation type="submission" date="2020-09" db="EMBL/GenBank/DDBJ databases">
        <authorList>
            <person name="Sun Q."/>
            <person name="Ohkuma M."/>
        </authorList>
    </citation>
    <scope>NUCLEOTIDE SEQUENCE</scope>
    <source>
        <strain evidence="1">JCM 4815</strain>
    </source>
</reference>
<gene>
    <name evidence="1" type="ORF">GCM10010365_46590</name>
</gene>
<accession>A0A918PSA5</accession>
<dbReference type="AlphaFoldDB" id="A0A918PSA5"/>
<sequence>MTDFNSTGWIALFENHQADVEGWDLVTHAALVVDPDRGVMRPVTEYPDFRRLIMTRKIAGMMPCRAGYRAYWENRPGDPIIEEIVGWIVSVRGDVIPFTPDGTAHDATILEPGQDLPPAT</sequence>